<organism evidence="1 2">
    <name type="scientific">Terribacillus aidingensis</name>
    <dbReference type="NCBI Taxonomy" id="586416"/>
    <lineage>
        <taxon>Bacteria</taxon>
        <taxon>Bacillati</taxon>
        <taxon>Bacillota</taxon>
        <taxon>Bacilli</taxon>
        <taxon>Bacillales</taxon>
        <taxon>Bacillaceae</taxon>
        <taxon>Terribacillus</taxon>
    </lineage>
</organism>
<gene>
    <name evidence="1" type="ORF">SAMN05421503_2740</name>
</gene>
<evidence type="ECO:0000313" key="1">
    <source>
        <dbReference type="EMBL" id="SNZ15753.1"/>
    </source>
</evidence>
<evidence type="ECO:0000313" key="2">
    <source>
        <dbReference type="Proteomes" id="UP000219356"/>
    </source>
</evidence>
<dbReference type="EMBL" id="OBEK01000004">
    <property type="protein sequence ID" value="SNZ15753.1"/>
    <property type="molecule type" value="Genomic_DNA"/>
</dbReference>
<sequence length="37" mass="4272">MYNKVIKKSDKLMKKVVETLQKQGVNASLCKRPSLQH</sequence>
<accession>A0A285P3L3</accession>
<reference evidence="2" key="1">
    <citation type="submission" date="2017-09" db="EMBL/GenBank/DDBJ databases">
        <authorList>
            <person name="Varghese N."/>
            <person name="Submissions S."/>
        </authorList>
    </citation>
    <scope>NUCLEOTIDE SEQUENCE [LARGE SCALE GENOMIC DNA]</scope>
    <source>
        <strain evidence="2">CGMCC 1.8913</strain>
    </source>
</reference>
<dbReference type="AlphaFoldDB" id="A0A285P3L3"/>
<keyword evidence="2" id="KW-1185">Reference proteome</keyword>
<name>A0A285P3L3_9BACI</name>
<proteinExistence type="predicted"/>
<dbReference type="Proteomes" id="UP000219356">
    <property type="component" value="Unassembled WGS sequence"/>
</dbReference>
<protein>
    <submittedName>
        <fullName evidence="1">Uncharacterized protein</fullName>
    </submittedName>
</protein>